<evidence type="ECO:0000313" key="2">
    <source>
        <dbReference type="EMBL" id="GMS78192.1"/>
    </source>
</evidence>
<feature type="domain" description="C2H2-type" evidence="1">
    <location>
        <begin position="60"/>
        <end position="82"/>
    </location>
</feature>
<dbReference type="EMBL" id="BTSX01000001">
    <property type="protein sequence ID" value="GMS78192.1"/>
    <property type="molecule type" value="Genomic_DNA"/>
</dbReference>
<organism evidence="2 3">
    <name type="scientific">Pristionchus entomophagus</name>
    <dbReference type="NCBI Taxonomy" id="358040"/>
    <lineage>
        <taxon>Eukaryota</taxon>
        <taxon>Metazoa</taxon>
        <taxon>Ecdysozoa</taxon>
        <taxon>Nematoda</taxon>
        <taxon>Chromadorea</taxon>
        <taxon>Rhabditida</taxon>
        <taxon>Rhabditina</taxon>
        <taxon>Diplogasteromorpha</taxon>
        <taxon>Diplogasteroidea</taxon>
        <taxon>Neodiplogasteridae</taxon>
        <taxon>Pristionchus</taxon>
    </lineage>
</organism>
<proteinExistence type="predicted"/>
<evidence type="ECO:0000259" key="1">
    <source>
        <dbReference type="SMART" id="SM00355"/>
    </source>
</evidence>
<dbReference type="Proteomes" id="UP001432027">
    <property type="component" value="Unassembled WGS sequence"/>
</dbReference>
<dbReference type="AlphaFoldDB" id="A0AAV5S692"/>
<feature type="non-terminal residue" evidence="2">
    <location>
        <position position="1"/>
    </location>
</feature>
<dbReference type="InterPro" id="IPR013087">
    <property type="entry name" value="Znf_C2H2_type"/>
</dbReference>
<sequence>AQVPPMPPVLDTSNPACKAANIKSDASNRPFPCLHCPFRAQTVKQMEEHVLAGHAIMKQFKCPHCTFSSSAKRSLTAHLKWHENIDGNPQNAVVLTRIEPEPEKIALCLSRDEKKMRLKNQLMEECFSVPI</sequence>
<reference evidence="2" key="1">
    <citation type="submission" date="2023-10" db="EMBL/GenBank/DDBJ databases">
        <title>Genome assembly of Pristionchus species.</title>
        <authorList>
            <person name="Yoshida K."/>
            <person name="Sommer R.J."/>
        </authorList>
    </citation>
    <scope>NUCLEOTIDE SEQUENCE</scope>
    <source>
        <strain evidence="2">RS0144</strain>
    </source>
</reference>
<name>A0AAV5S692_9BILA</name>
<protein>
    <recommendedName>
        <fullName evidence="1">C2H2-type domain-containing protein</fullName>
    </recommendedName>
</protein>
<comment type="caution">
    <text evidence="2">The sequence shown here is derived from an EMBL/GenBank/DDBJ whole genome shotgun (WGS) entry which is preliminary data.</text>
</comment>
<dbReference type="Gene3D" id="3.30.160.60">
    <property type="entry name" value="Classic Zinc Finger"/>
    <property type="match status" value="1"/>
</dbReference>
<dbReference type="SMART" id="SM00355">
    <property type="entry name" value="ZnF_C2H2"/>
    <property type="match status" value="2"/>
</dbReference>
<dbReference type="InterPro" id="IPR036236">
    <property type="entry name" value="Znf_C2H2_sf"/>
</dbReference>
<accession>A0AAV5S692</accession>
<feature type="domain" description="C2H2-type" evidence="1">
    <location>
        <begin position="31"/>
        <end position="54"/>
    </location>
</feature>
<keyword evidence="3" id="KW-1185">Reference proteome</keyword>
<dbReference type="SUPFAM" id="SSF57667">
    <property type="entry name" value="beta-beta-alpha zinc fingers"/>
    <property type="match status" value="1"/>
</dbReference>
<gene>
    <name evidence="2" type="ORF">PENTCL1PPCAC_367</name>
</gene>
<evidence type="ECO:0000313" key="3">
    <source>
        <dbReference type="Proteomes" id="UP001432027"/>
    </source>
</evidence>